<dbReference type="GO" id="GO:0071973">
    <property type="term" value="P:bacterial-type flagellum-dependent cell motility"/>
    <property type="evidence" value="ECO:0007669"/>
    <property type="project" value="TreeGrafter"/>
</dbReference>
<dbReference type="GO" id="GO:0007155">
    <property type="term" value="P:cell adhesion"/>
    <property type="evidence" value="ECO:0007669"/>
    <property type="project" value="InterPro"/>
</dbReference>
<name>A0A097EHY5_9SPHN</name>
<dbReference type="Pfam" id="PF02465">
    <property type="entry name" value="FliD_N"/>
    <property type="match status" value="1"/>
</dbReference>
<dbReference type="RefSeq" id="WP_038664038.1">
    <property type="nucleotide sequence ID" value="NZ_CP009571.1"/>
</dbReference>
<comment type="similarity">
    <text evidence="1 5">Belongs to the FliD family.</text>
</comment>
<feature type="compositionally biased region" description="Low complexity" evidence="6">
    <location>
        <begin position="1"/>
        <end position="24"/>
    </location>
</feature>
<feature type="region of interest" description="Disordered" evidence="6">
    <location>
        <begin position="1"/>
        <end position="26"/>
    </location>
</feature>
<keyword evidence="5" id="KW-0964">Secreted</keyword>
<dbReference type="AlphaFoldDB" id="A0A097EHY5"/>
<keyword evidence="4 5" id="KW-0975">Bacterial flagellum</keyword>
<comment type="subunit">
    <text evidence="2 5">Homopentamer.</text>
</comment>
<evidence type="ECO:0000256" key="1">
    <source>
        <dbReference type="ARBA" id="ARBA00009764"/>
    </source>
</evidence>
<dbReference type="GO" id="GO:0005576">
    <property type="term" value="C:extracellular region"/>
    <property type="evidence" value="ECO:0007669"/>
    <property type="project" value="UniProtKB-SubCell"/>
</dbReference>
<dbReference type="InterPro" id="IPR040026">
    <property type="entry name" value="FliD"/>
</dbReference>
<dbReference type="Pfam" id="PF07195">
    <property type="entry name" value="FliD_C"/>
    <property type="match status" value="1"/>
</dbReference>
<evidence type="ECO:0000259" key="7">
    <source>
        <dbReference type="Pfam" id="PF02465"/>
    </source>
</evidence>
<dbReference type="InterPro" id="IPR003481">
    <property type="entry name" value="FliD_N"/>
</dbReference>
<protein>
    <recommendedName>
        <fullName evidence="5">Flagellar hook-associated protein 2</fullName>
        <shortName evidence="5">HAP2</shortName>
    </recommendedName>
    <alternativeName>
        <fullName evidence="5">Flagellar cap protein</fullName>
    </alternativeName>
</protein>
<evidence type="ECO:0000313" key="9">
    <source>
        <dbReference type="EMBL" id="AIT07183.1"/>
    </source>
</evidence>
<dbReference type="GO" id="GO:0009421">
    <property type="term" value="C:bacterial-type flagellum filament cap"/>
    <property type="evidence" value="ECO:0007669"/>
    <property type="project" value="InterPro"/>
</dbReference>
<keyword evidence="10" id="KW-1185">Reference proteome</keyword>
<organism evidence="9 10">
    <name type="scientific">Sphingomonas taxi</name>
    <dbReference type="NCBI Taxonomy" id="1549858"/>
    <lineage>
        <taxon>Bacteria</taxon>
        <taxon>Pseudomonadati</taxon>
        <taxon>Pseudomonadota</taxon>
        <taxon>Alphaproteobacteria</taxon>
        <taxon>Sphingomonadales</taxon>
        <taxon>Sphingomonadaceae</taxon>
        <taxon>Sphingomonas</taxon>
    </lineage>
</organism>
<dbReference type="InterPro" id="IPR010809">
    <property type="entry name" value="FliD_C"/>
</dbReference>
<comment type="subcellular location">
    <subcellularLocation>
        <location evidence="5">Secreted</location>
    </subcellularLocation>
    <subcellularLocation>
        <location evidence="5">Bacterial flagellum</location>
    </subcellularLocation>
</comment>
<evidence type="ECO:0000256" key="3">
    <source>
        <dbReference type="ARBA" id="ARBA00023054"/>
    </source>
</evidence>
<evidence type="ECO:0000313" key="10">
    <source>
        <dbReference type="Proteomes" id="UP000033200"/>
    </source>
</evidence>
<proteinExistence type="inferred from homology"/>
<evidence type="ECO:0000256" key="6">
    <source>
        <dbReference type="SAM" id="MobiDB-lite"/>
    </source>
</evidence>
<dbReference type="eggNOG" id="COG1345">
    <property type="taxonomic scope" value="Bacteria"/>
</dbReference>
<dbReference type="EMBL" id="CP009571">
    <property type="protein sequence ID" value="AIT07183.1"/>
    <property type="molecule type" value="Genomic_DNA"/>
</dbReference>
<dbReference type="HOGENOM" id="CLU_015182_5_2_5"/>
<dbReference type="KEGG" id="stax:MC45_13305"/>
<accession>A0A097EHY5</accession>
<evidence type="ECO:0000256" key="5">
    <source>
        <dbReference type="RuleBase" id="RU362066"/>
    </source>
</evidence>
<feature type="domain" description="Flagellar hook-associated protein 2 N-terminal" evidence="7">
    <location>
        <begin position="42"/>
        <end position="140"/>
    </location>
</feature>
<gene>
    <name evidence="9" type="ORF">MC45_13305</name>
</gene>
<dbReference type="Proteomes" id="UP000033200">
    <property type="component" value="Chromosome"/>
</dbReference>
<dbReference type="PANTHER" id="PTHR30288:SF0">
    <property type="entry name" value="FLAGELLAR HOOK-ASSOCIATED PROTEIN 2"/>
    <property type="match status" value="1"/>
</dbReference>
<evidence type="ECO:0000256" key="4">
    <source>
        <dbReference type="ARBA" id="ARBA00023143"/>
    </source>
</evidence>
<comment type="function">
    <text evidence="5">Required for morphogenesis and for the elongation of the flagellar filament by facilitating polymerization of the flagellin monomers at the tip of growing filament. Forms a capping structure, which prevents flagellin subunits (transported through the central channel of the flagellum) from leaking out without polymerization at the distal end.</text>
</comment>
<evidence type="ECO:0000259" key="8">
    <source>
        <dbReference type="Pfam" id="PF07195"/>
    </source>
</evidence>
<keyword evidence="3" id="KW-0175">Coiled coil</keyword>
<sequence>MTTTTATTSTPTPTATSTTATSSAGVTRNTAQQVLTSLSTGSGIDTASLVTALVQAQFAAKNAAITAKNTTLTAQISAASTLKSTIANFSTALGSLSGGGTLQTQPVSSNPTALGVSAISGTKTGNLSSSVTVTALAAAQGSRSTAVADRTATIATGTLTLKLGTATYSSDGTSMTGFTANSGSSVSINVTDGSLDGIASAINAAKAGVTASVITDQDGKAVLSLKGTTGATQAFTLQADDSSSKLADFNVGYGTGATKTTLTGTAANAQLTVDGVSVERSSNTITDLVTGVKLQLNAVTSGPVSLTSSRPTSALTQAVSDLVDTYNQVYASAKSLTDTGTGDLKSDTAAKTLLRSLQTLTTKSLVSTGTSGAPTTLAQLGVATNRDGTLSVNTATLNKVLAAYPDEVEAMFATTSGNALGLSSTISGISLAASSSITGLGASMSRYTKAQTDLTDAQAKITTQSDAMSTRLTQQFSTMNSKVAAYKATQTFMTNQIAAWNKSN</sequence>
<dbReference type="GO" id="GO:0009424">
    <property type="term" value="C:bacterial-type flagellum hook"/>
    <property type="evidence" value="ECO:0007669"/>
    <property type="project" value="UniProtKB-UniRule"/>
</dbReference>
<reference evidence="9 10" key="1">
    <citation type="submission" date="2014-09" db="EMBL/GenBank/DDBJ databases">
        <title>Using Illumina technology Improving SMRT sequencing Genome Assembly by RASTools.</title>
        <authorList>
            <person name="Zhou Y."/>
            <person name="Ma T."/>
            <person name="Liu T."/>
        </authorList>
    </citation>
    <scope>NUCLEOTIDE SEQUENCE [LARGE SCALE GENOMIC DNA]</scope>
    <source>
        <strain evidence="9 10">ATCC 55669</strain>
    </source>
</reference>
<dbReference type="STRING" id="1549858.MC45_13305"/>
<evidence type="ECO:0000256" key="2">
    <source>
        <dbReference type="ARBA" id="ARBA00011255"/>
    </source>
</evidence>
<dbReference type="PANTHER" id="PTHR30288">
    <property type="entry name" value="FLAGELLAR CAP/ASSEMBLY PROTEIN FLID"/>
    <property type="match status" value="1"/>
</dbReference>
<feature type="domain" description="Flagellar hook-associated protein 2 C-terminal" evidence="8">
    <location>
        <begin position="266"/>
        <end position="487"/>
    </location>
</feature>